<organism evidence="1 2">
    <name type="scientific">Dorcoceras hygrometricum</name>
    <dbReference type="NCBI Taxonomy" id="472368"/>
    <lineage>
        <taxon>Eukaryota</taxon>
        <taxon>Viridiplantae</taxon>
        <taxon>Streptophyta</taxon>
        <taxon>Embryophyta</taxon>
        <taxon>Tracheophyta</taxon>
        <taxon>Spermatophyta</taxon>
        <taxon>Magnoliopsida</taxon>
        <taxon>eudicotyledons</taxon>
        <taxon>Gunneridae</taxon>
        <taxon>Pentapetalae</taxon>
        <taxon>asterids</taxon>
        <taxon>lamiids</taxon>
        <taxon>Lamiales</taxon>
        <taxon>Gesneriaceae</taxon>
        <taxon>Didymocarpoideae</taxon>
        <taxon>Trichosporeae</taxon>
        <taxon>Loxocarpinae</taxon>
        <taxon>Dorcoceras</taxon>
    </lineage>
</organism>
<keyword evidence="2" id="KW-1185">Reference proteome</keyword>
<evidence type="ECO:0000313" key="1">
    <source>
        <dbReference type="EMBL" id="KZV50505.1"/>
    </source>
</evidence>
<protein>
    <submittedName>
        <fullName evidence="1">Uncharacterized protein</fullName>
    </submittedName>
</protein>
<accession>A0A2Z7CVX6</accession>
<proteinExistence type="predicted"/>
<sequence>MHLLICSMISAVNKKRLTNTCRVLIKSRARALAASIFSNATTEKQKDDASLTLYSRNLKCATTDFTKRQRITPTPPTADNRLHQLAQLLNSTGIRFISQNPQNSLD</sequence>
<reference evidence="1 2" key="1">
    <citation type="journal article" date="2015" name="Proc. Natl. Acad. Sci. U.S.A.">
        <title>The resurrection genome of Boea hygrometrica: A blueprint for survival of dehydration.</title>
        <authorList>
            <person name="Xiao L."/>
            <person name="Yang G."/>
            <person name="Zhang L."/>
            <person name="Yang X."/>
            <person name="Zhao S."/>
            <person name="Ji Z."/>
            <person name="Zhou Q."/>
            <person name="Hu M."/>
            <person name="Wang Y."/>
            <person name="Chen M."/>
            <person name="Xu Y."/>
            <person name="Jin H."/>
            <person name="Xiao X."/>
            <person name="Hu G."/>
            <person name="Bao F."/>
            <person name="Hu Y."/>
            <person name="Wan P."/>
            <person name="Li L."/>
            <person name="Deng X."/>
            <person name="Kuang T."/>
            <person name="Xiang C."/>
            <person name="Zhu J.K."/>
            <person name="Oliver M.J."/>
            <person name="He Y."/>
        </authorList>
    </citation>
    <scope>NUCLEOTIDE SEQUENCE [LARGE SCALE GENOMIC DNA]</scope>
    <source>
        <strain evidence="2">cv. XS01</strain>
    </source>
</reference>
<dbReference type="EMBL" id="KQ992392">
    <property type="protein sequence ID" value="KZV50505.1"/>
    <property type="molecule type" value="Genomic_DNA"/>
</dbReference>
<dbReference type="Proteomes" id="UP000250235">
    <property type="component" value="Unassembled WGS sequence"/>
</dbReference>
<dbReference type="AlphaFoldDB" id="A0A2Z7CVX6"/>
<gene>
    <name evidence="1" type="ORF">F511_07774</name>
</gene>
<evidence type="ECO:0000313" key="2">
    <source>
        <dbReference type="Proteomes" id="UP000250235"/>
    </source>
</evidence>
<name>A0A2Z7CVX6_9LAMI</name>